<comment type="caution">
    <text evidence="1">The sequence shown here is derived from an EMBL/GenBank/DDBJ whole genome shotgun (WGS) entry which is preliminary data.</text>
</comment>
<protein>
    <recommendedName>
        <fullName evidence="3">PilZ domain-containing protein</fullName>
    </recommendedName>
</protein>
<dbReference type="EMBL" id="AQGQ01000050">
    <property type="protein sequence ID" value="EOD55341.1"/>
    <property type="molecule type" value="Genomic_DNA"/>
</dbReference>
<evidence type="ECO:0008006" key="3">
    <source>
        <dbReference type="Google" id="ProtNLM"/>
    </source>
</evidence>
<sequence>MPSEQALGAELPEPFRIAAAISSIDMATTRLIRNQNDAMQDLVEIINQQSRKIDMIMSYVLAAQDHPEQRFHTLTFGAGQLTYLHPAQGHGQAPLRDQLVRLKIFLRDEASAVYCYARVREVTAGEYGQHIVLDYARIREEDRELLVRASLHVQSRQLKARAQERLR</sequence>
<dbReference type="Proteomes" id="UP000013526">
    <property type="component" value="Unassembled WGS sequence"/>
</dbReference>
<evidence type="ECO:0000313" key="2">
    <source>
        <dbReference type="Proteomes" id="UP000013526"/>
    </source>
</evidence>
<reference evidence="1 2" key="1">
    <citation type="journal article" date="2013" name="Genome Announc.">
        <title>Draft Genome Sequence of Aeromonas molluscorum Strain 848TT, Isolated from Bivalve Molluscs.</title>
        <authorList>
            <person name="Spataro N."/>
            <person name="Farfan M."/>
            <person name="Albarral V."/>
            <person name="Sanglas A."/>
            <person name="Loren J.G."/>
            <person name="Fuste M.C."/>
            <person name="Bosch E."/>
        </authorList>
    </citation>
    <scope>NUCLEOTIDE SEQUENCE [LARGE SCALE GENOMIC DNA]</scope>
    <source>
        <strain evidence="1 2">848</strain>
    </source>
</reference>
<organism evidence="1 2">
    <name type="scientific">Aeromonas molluscorum 848</name>
    <dbReference type="NCBI Taxonomy" id="1268236"/>
    <lineage>
        <taxon>Bacteria</taxon>
        <taxon>Pseudomonadati</taxon>
        <taxon>Pseudomonadota</taxon>
        <taxon>Gammaproteobacteria</taxon>
        <taxon>Aeromonadales</taxon>
        <taxon>Aeromonadaceae</taxon>
        <taxon>Aeromonas</taxon>
    </lineage>
</organism>
<dbReference type="AlphaFoldDB" id="R1H445"/>
<accession>R1H445</accession>
<evidence type="ECO:0000313" key="1">
    <source>
        <dbReference type="EMBL" id="EOD55341.1"/>
    </source>
</evidence>
<gene>
    <name evidence="1" type="ORF">G113_09417</name>
</gene>
<keyword evidence="2" id="KW-1185">Reference proteome</keyword>
<proteinExistence type="predicted"/>
<name>R1H445_9GAMM</name>
<dbReference type="PATRIC" id="fig|1268236.3.peg.1858"/>